<sequence length="271" mass="28993">MMFQHRHVDAGGLDTHYLEAGEGSPIVLIHGGGAGADAEGNWANLIPMLAAHHRVLAPDMVGFGRSAKPGGVDYEYSQPGREAHIIAWLEALDIGPAMLVGNSMGGLTALGVSVDRPDLVSGLVLMGSAGLPVPPSPQLRAIIEYDYSAEGMARIVDALTGPDFRAPDGMVDYRLNLSTEPDTRRAYDRIVAWQKANHGLEIPEARIAAVTVPTLVMAGKDDGVVPVANAYRFLDLIPQSWGAILPRCGHWPMIEFPEIFTGLVRRFAGQG</sequence>
<comment type="caution">
    <text evidence="2">The sequence shown here is derived from an EMBL/GenBank/DDBJ whole genome shotgun (WGS) entry which is preliminary data.</text>
</comment>
<reference evidence="2 3" key="1">
    <citation type="submission" date="2021-08" db="EMBL/GenBank/DDBJ databases">
        <authorList>
            <person name="Tuo L."/>
        </authorList>
    </citation>
    <scope>NUCLEOTIDE SEQUENCE [LARGE SCALE GENOMIC DNA]</scope>
    <source>
        <strain evidence="2 3">JCM 31229</strain>
    </source>
</reference>
<proteinExistence type="predicted"/>
<dbReference type="EMBL" id="JAINVV010000004">
    <property type="protein sequence ID" value="MBY8821961.1"/>
    <property type="molecule type" value="Genomic_DNA"/>
</dbReference>
<evidence type="ECO:0000313" key="2">
    <source>
        <dbReference type="EMBL" id="MBY8821961.1"/>
    </source>
</evidence>
<evidence type="ECO:0000259" key="1">
    <source>
        <dbReference type="Pfam" id="PF12697"/>
    </source>
</evidence>
<evidence type="ECO:0000313" key="3">
    <source>
        <dbReference type="Proteomes" id="UP000706039"/>
    </source>
</evidence>
<dbReference type="SUPFAM" id="SSF53474">
    <property type="entry name" value="alpha/beta-Hydrolases"/>
    <property type="match status" value="1"/>
</dbReference>
<dbReference type="Gene3D" id="3.40.50.1820">
    <property type="entry name" value="alpha/beta hydrolase"/>
    <property type="match status" value="1"/>
</dbReference>
<dbReference type="PRINTS" id="PR00412">
    <property type="entry name" value="EPOXHYDRLASE"/>
</dbReference>
<dbReference type="GO" id="GO:0016787">
    <property type="term" value="F:hydrolase activity"/>
    <property type="evidence" value="ECO:0007669"/>
    <property type="project" value="UniProtKB-KW"/>
</dbReference>
<dbReference type="PANTHER" id="PTHR46438:SF11">
    <property type="entry name" value="LIPASE-RELATED"/>
    <property type="match status" value="1"/>
</dbReference>
<keyword evidence="3" id="KW-1185">Reference proteome</keyword>
<dbReference type="InterPro" id="IPR000073">
    <property type="entry name" value="AB_hydrolase_1"/>
</dbReference>
<protein>
    <submittedName>
        <fullName evidence="2">Alpha/beta hydrolase</fullName>
    </submittedName>
</protein>
<dbReference type="Pfam" id="PF12697">
    <property type="entry name" value="Abhydrolase_6"/>
    <property type="match status" value="1"/>
</dbReference>
<accession>A0ABS7PL01</accession>
<dbReference type="PANTHER" id="PTHR46438">
    <property type="entry name" value="ALPHA/BETA-HYDROLASES SUPERFAMILY PROTEIN"/>
    <property type="match status" value="1"/>
</dbReference>
<dbReference type="PRINTS" id="PR00111">
    <property type="entry name" value="ABHYDROLASE"/>
</dbReference>
<dbReference type="InterPro" id="IPR029058">
    <property type="entry name" value="AB_hydrolase_fold"/>
</dbReference>
<feature type="domain" description="AB hydrolase-1" evidence="1">
    <location>
        <begin position="26"/>
        <end position="259"/>
    </location>
</feature>
<dbReference type="InterPro" id="IPR000639">
    <property type="entry name" value="Epox_hydrolase-like"/>
</dbReference>
<name>A0ABS7PL01_9SPHN</name>
<keyword evidence="2" id="KW-0378">Hydrolase</keyword>
<gene>
    <name evidence="2" type="ORF">K7G82_06640</name>
</gene>
<dbReference type="Proteomes" id="UP000706039">
    <property type="component" value="Unassembled WGS sequence"/>
</dbReference>
<organism evidence="2 3">
    <name type="scientific">Sphingomonas colocasiae</name>
    <dbReference type="NCBI Taxonomy" id="1848973"/>
    <lineage>
        <taxon>Bacteria</taxon>
        <taxon>Pseudomonadati</taxon>
        <taxon>Pseudomonadota</taxon>
        <taxon>Alphaproteobacteria</taxon>
        <taxon>Sphingomonadales</taxon>
        <taxon>Sphingomonadaceae</taxon>
        <taxon>Sphingomonas</taxon>
    </lineage>
</organism>